<name>A0A0C2SUC7_AMAMK</name>
<comment type="subcellular location">
    <subcellularLocation>
        <location evidence="1">Nucleus</location>
    </subcellularLocation>
</comment>
<gene>
    <name evidence="11" type="ORF">M378DRAFT_16117</name>
</gene>
<evidence type="ECO:0000256" key="9">
    <source>
        <dbReference type="SAM" id="MobiDB-lite"/>
    </source>
</evidence>
<evidence type="ECO:0000256" key="5">
    <source>
        <dbReference type="ARBA" id="ARBA00023015"/>
    </source>
</evidence>
<keyword evidence="7" id="KW-0539">Nucleus</keyword>
<dbReference type="PANTHER" id="PTHR46481:SF10">
    <property type="entry name" value="ZINC FINGER BED DOMAIN-CONTAINING PROTEIN 39"/>
    <property type="match status" value="1"/>
</dbReference>
<keyword evidence="2" id="KW-0479">Metal-binding</keyword>
<evidence type="ECO:0000256" key="8">
    <source>
        <dbReference type="PROSITE-ProRule" id="PRU00027"/>
    </source>
</evidence>
<evidence type="ECO:0000259" key="10">
    <source>
        <dbReference type="PROSITE" id="PS50808"/>
    </source>
</evidence>
<proteinExistence type="predicted"/>
<dbReference type="GO" id="GO:0003677">
    <property type="term" value="F:DNA binding"/>
    <property type="evidence" value="ECO:0007669"/>
    <property type="project" value="InterPro"/>
</dbReference>
<evidence type="ECO:0000256" key="4">
    <source>
        <dbReference type="ARBA" id="ARBA00022833"/>
    </source>
</evidence>
<feature type="compositionally biased region" description="Polar residues" evidence="9">
    <location>
        <begin position="65"/>
        <end position="86"/>
    </location>
</feature>
<protein>
    <recommendedName>
        <fullName evidence="10">BED-type domain-containing protein</fullName>
    </recommendedName>
</protein>
<evidence type="ECO:0000313" key="11">
    <source>
        <dbReference type="EMBL" id="KIL57654.1"/>
    </source>
</evidence>
<accession>A0A0C2SUC7</accession>
<dbReference type="Proteomes" id="UP000054549">
    <property type="component" value="Unassembled WGS sequence"/>
</dbReference>
<evidence type="ECO:0000313" key="12">
    <source>
        <dbReference type="Proteomes" id="UP000054549"/>
    </source>
</evidence>
<dbReference type="GO" id="GO:0008270">
    <property type="term" value="F:zinc ion binding"/>
    <property type="evidence" value="ECO:0007669"/>
    <property type="project" value="UniProtKB-KW"/>
</dbReference>
<dbReference type="HOGENOM" id="CLU_801610_0_0_1"/>
<keyword evidence="3 8" id="KW-0863">Zinc-finger</keyword>
<dbReference type="InParanoid" id="A0A0C2SUC7"/>
<dbReference type="OrthoDB" id="1607513at2759"/>
<dbReference type="EMBL" id="KN818362">
    <property type="protein sequence ID" value="KIL57654.1"/>
    <property type="molecule type" value="Genomic_DNA"/>
</dbReference>
<keyword evidence="12" id="KW-1185">Reference proteome</keyword>
<feature type="compositionally biased region" description="Low complexity" evidence="9">
    <location>
        <begin position="9"/>
        <end position="19"/>
    </location>
</feature>
<sequence>MPPRRQAVAAESRPAAPTRARTRPPPPQPRHRGVARAQHNDSGGEEIDLSEVGMGDPNDDDESAGVQSNVATRPSTPSVQVAQIPTRNKARKKEAVDVWEFVKEELVRLSSGKQEMKRVCQLCKVVPPDELNVTWQYSENTTTTGLRRHLVTYHRTIYLETCLAKGWTAYAAKLESADGDPVDSGPGRPLVPFTQKGLVDHLLKFIVADDQSIYVVECPEFRELLLFLRETLQDKDIPHGTKIREAILEAWADAFQVLKQELANAPGQVSFTADLWSSKTRYPYLAVTAHWMGRSPETGRLELKSALIAFHRVRGSHNGTRLARIVMNVLDRAAVTVKVNKPFSLH</sequence>
<keyword evidence="5" id="KW-0805">Transcription regulation</keyword>
<dbReference type="STRING" id="946122.A0A0C2SUC7"/>
<dbReference type="GO" id="GO:0005634">
    <property type="term" value="C:nucleus"/>
    <property type="evidence" value="ECO:0007669"/>
    <property type="project" value="UniProtKB-SubCell"/>
</dbReference>
<keyword evidence="4" id="KW-0862">Zinc</keyword>
<feature type="domain" description="BED-type" evidence="10">
    <location>
        <begin position="93"/>
        <end position="161"/>
    </location>
</feature>
<evidence type="ECO:0000256" key="7">
    <source>
        <dbReference type="ARBA" id="ARBA00023242"/>
    </source>
</evidence>
<dbReference type="PROSITE" id="PS50808">
    <property type="entry name" value="ZF_BED"/>
    <property type="match status" value="1"/>
</dbReference>
<dbReference type="AlphaFoldDB" id="A0A0C2SUC7"/>
<evidence type="ECO:0000256" key="3">
    <source>
        <dbReference type="ARBA" id="ARBA00022771"/>
    </source>
</evidence>
<evidence type="ECO:0000256" key="1">
    <source>
        <dbReference type="ARBA" id="ARBA00004123"/>
    </source>
</evidence>
<organism evidence="11 12">
    <name type="scientific">Amanita muscaria (strain Koide BX008)</name>
    <dbReference type="NCBI Taxonomy" id="946122"/>
    <lineage>
        <taxon>Eukaryota</taxon>
        <taxon>Fungi</taxon>
        <taxon>Dikarya</taxon>
        <taxon>Basidiomycota</taxon>
        <taxon>Agaricomycotina</taxon>
        <taxon>Agaricomycetes</taxon>
        <taxon>Agaricomycetidae</taxon>
        <taxon>Agaricales</taxon>
        <taxon>Pluteineae</taxon>
        <taxon>Amanitaceae</taxon>
        <taxon>Amanita</taxon>
    </lineage>
</organism>
<dbReference type="PANTHER" id="PTHR46481">
    <property type="entry name" value="ZINC FINGER BED DOMAIN-CONTAINING PROTEIN 4"/>
    <property type="match status" value="1"/>
</dbReference>
<evidence type="ECO:0000256" key="6">
    <source>
        <dbReference type="ARBA" id="ARBA00023163"/>
    </source>
</evidence>
<evidence type="ECO:0000256" key="2">
    <source>
        <dbReference type="ARBA" id="ARBA00022723"/>
    </source>
</evidence>
<dbReference type="InterPro" id="IPR052035">
    <property type="entry name" value="ZnF_BED_domain_contain"/>
</dbReference>
<feature type="region of interest" description="Disordered" evidence="9">
    <location>
        <begin position="1"/>
        <end position="87"/>
    </location>
</feature>
<dbReference type="InterPro" id="IPR003656">
    <property type="entry name" value="Znf_BED"/>
</dbReference>
<reference evidence="11 12" key="1">
    <citation type="submission" date="2014-04" db="EMBL/GenBank/DDBJ databases">
        <title>Evolutionary Origins and Diversification of the Mycorrhizal Mutualists.</title>
        <authorList>
            <consortium name="DOE Joint Genome Institute"/>
            <consortium name="Mycorrhizal Genomics Consortium"/>
            <person name="Kohler A."/>
            <person name="Kuo A."/>
            <person name="Nagy L.G."/>
            <person name="Floudas D."/>
            <person name="Copeland A."/>
            <person name="Barry K.W."/>
            <person name="Cichocki N."/>
            <person name="Veneault-Fourrey C."/>
            <person name="LaButti K."/>
            <person name="Lindquist E.A."/>
            <person name="Lipzen A."/>
            <person name="Lundell T."/>
            <person name="Morin E."/>
            <person name="Murat C."/>
            <person name="Riley R."/>
            <person name="Ohm R."/>
            <person name="Sun H."/>
            <person name="Tunlid A."/>
            <person name="Henrissat B."/>
            <person name="Grigoriev I.V."/>
            <person name="Hibbett D.S."/>
            <person name="Martin F."/>
        </authorList>
    </citation>
    <scope>NUCLEOTIDE SEQUENCE [LARGE SCALE GENOMIC DNA]</scope>
    <source>
        <strain evidence="11 12">Koide BX008</strain>
    </source>
</reference>
<keyword evidence="6" id="KW-0804">Transcription</keyword>